<dbReference type="RefSeq" id="WP_286256101.1">
    <property type="nucleotide sequence ID" value="NZ_AP018448.1"/>
</dbReference>
<evidence type="ECO:0000256" key="3">
    <source>
        <dbReference type="ARBA" id="ARBA00022777"/>
    </source>
</evidence>
<dbReference type="PROSITE" id="PS00107">
    <property type="entry name" value="PROTEIN_KINASE_ATP"/>
    <property type="match status" value="1"/>
</dbReference>
<sequence>MQPLGAGEPTVVGPYRLLGRLGSGGMGRVYLGRSSGGRTVAVKVVHPHFALDEEFRARFRREVDAARRVGGAWTAPVLDADPEASVPWVATAYAAGPSLAAAIADGGALPTHSVRVLGAGLAEALSAVHALGLVHRDVKPSNVLLTVDGPLLIDFGIARATDGTASLTSTGVSVGSPGYMSPEQILGKGVTGAADVFSLGAVLAYAATGESPFPGDSSAALLYKVVHEEPRLGSLEGELRELVERCLAKEPSARPGPDEVARALAPEGAARLVAAGWLPGPMVEQVGRSAVQLLNLDAVDGVGAVSGVVGFSSPSVGEPGADAASGGAGSGGGVFGPPPVMVPSPPTYVPGQPVVAGPEDAVPAGAGAGKLSVSVAATSTSDVNGRGRKVSCTVALAVAGAFAAVSVGSVFVFGMLGDDEAGSKDGAAAPAPSRSASATDGSDADMGGDDGAVPAKYLGTWEGDGYALNGSLPAGTFRVTLKSAEVGEEIGTFRSTDLLGGNCDDRLILKSVAAKHIVVTSVAEKDNPGTCTTNTHEVTFTPMGDELQYASDNAKAGDPTARMAKVE</sequence>
<evidence type="ECO:0000259" key="7">
    <source>
        <dbReference type="PROSITE" id="PS50011"/>
    </source>
</evidence>
<feature type="binding site" evidence="5">
    <location>
        <position position="43"/>
    </location>
    <ligand>
        <name>ATP</name>
        <dbReference type="ChEBI" id="CHEBI:30616"/>
    </ligand>
</feature>
<keyword evidence="9" id="KW-1185">Reference proteome</keyword>
<reference evidence="8 9" key="1">
    <citation type="journal article" date="2010" name="ChemBioChem">
        <title>Cloning and characterization of the biosynthetic gene cluster of 16-membered macrolide antibiotic FD-891: involvement of a dual functional cytochrome P450 monooxygenase catalyzing epoxidation and hydroxylation.</title>
        <authorList>
            <person name="Kudo F."/>
            <person name="Motegi A."/>
            <person name="Mizoue K."/>
            <person name="Eguchi T."/>
        </authorList>
    </citation>
    <scope>NUCLEOTIDE SEQUENCE [LARGE SCALE GENOMIC DNA]</scope>
    <source>
        <strain evidence="8 9">A-8890</strain>
    </source>
</reference>
<feature type="region of interest" description="Disordered" evidence="6">
    <location>
        <begin position="422"/>
        <end position="449"/>
    </location>
</feature>
<evidence type="ECO:0000256" key="6">
    <source>
        <dbReference type="SAM" id="MobiDB-lite"/>
    </source>
</evidence>
<evidence type="ECO:0000256" key="5">
    <source>
        <dbReference type="PROSITE-ProRule" id="PRU10141"/>
    </source>
</evidence>
<dbReference type="Gene3D" id="1.10.510.10">
    <property type="entry name" value="Transferase(Phosphotransferase) domain 1"/>
    <property type="match status" value="1"/>
</dbReference>
<dbReference type="PANTHER" id="PTHR43289:SF34">
    <property type="entry name" value="SERINE_THREONINE-PROTEIN KINASE YBDM-RELATED"/>
    <property type="match status" value="1"/>
</dbReference>
<keyword evidence="2 5" id="KW-0547">Nucleotide-binding</keyword>
<feature type="region of interest" description="Disordered" evidence="6">
    <location>
        <begin position="318"/>
        <end position="338"/>
    </location>
</feature>
<evidence type="ECO:0000313" key="9">
    <source>
        <dbReference type="Proteomes" id="UP001321542"/>
    </source>
</evidence>
<dbReference type="InterPro" id="IPR008271">
    <property type="entry name" value="Ser/Thr_kinase_AS"/>
</dbReference>
<organism evidence="8 9">
    <name type="scientific">Streptomyces graminofaciens</name>
    <dbReference type="NCBI Taxonomy" id="68212"/>
    <lineage>
        <taxon>Bacteria</taxon>
        <taxon>Bacillati</taxon>
        <taxon>Actinomycetota</taxon>
        <taxon>Actinomycetes</taxon>
        <taxon>Kitasatosporales</taxon>
        <taxon>Streptomycetaceae</taxon>
        <taxon>Streptomyces</taxon>
    </lineage>
</organism>
<dbReference type="InterPro" id="IPR000719">
    <property type="entry name" value="Prot_kinase_dom"/>
</dbReference>
<dbReference type="InterPro" id="IPR017441">
    <property type="entry name" value="Protein_kinase_ATP_BS"/>
</dbReference>
<dbReference type="PANTHER" id="PTHR43289">
    <property type="entry name" value="MITOGEN-ACTIVATED PROTEIN KINASE KINASE KINASE 20-RELATED"/>
    <property type="match status" value="1"/>
</dbReference>
<evidence type="ECO:0000256" key="2">
    <source>
        <dbReference type="ARBA" id="ARBA00022741"/>
    </source>
</evidence>
<feature type="compositionally biased region" description="Gly residues" evidence="6">
    <location>
        <begin position="326"/>
        <end position="335"/>
    </location>
</feature>
<feature type="compositionally biased region" description="Low complexity" evidence="6">
    <location>
        <begin position="427"/>
        <end position="441"/>
    </location>
</feature>
<keyword evidence="1" id="KW-0808">Transferase</keyword>
<protein>
    <recommendedName>
        <fullName evidence="7">Protein kinase domain-containing protein</fullName>
    </recommendedName>
</protein>
<dbReference type="PROSITE" id="PS00108">
    <property type="entry name" value="PROTEIN_KINASE_ST"/>
    <property type="match status" value="1"/>
</dbReference>
<keyword evidence="4 5" id="KW-0067">ATP-binding</keyword>
<dbReference type="PROSITE" id="PS50011">
    <property type="entry name" value="PROTEIN_KINASE_DOM"/>
    <property type="match status" value="1"/>
</dbReference>
<keyword evidence="3" id="KW-0418">Kinase</keyword>
<dbReference type="SUPFAM" id="SSF56112">
    <property type="entry name" value="Protein kinase-like (PK-like)"/>
    <property type="match status" value="1"/>
</dbReference>
<evidence type="ECO:0000256" key="4">
    <source>
        <dbReference type="ARBA" id="ARBA00022840"/>
    </source>
</evidence>
<accession>A0ABN5VR33</accession>
<reference evidence="8 9" key="2">
    <citation type="journal article" date="2023" name="ChemBioChem">
        <title>Acyltransferase Domain Exchange between Two Independent Type I Polyketide Synthases in the Same Producer Strain of Macrolide Antibiotics.</title>
        <authorList>
            <person name="Kudo F."/>
            <person name="Kishikawa K."/>
            <person name="Tsuboi K."/>
            <person name="Kido T."/>
            <person name="Usui T."/>
            <person name="Hashimoto J."/>
            <person name="Shin-Ya K."/>
            <person name="Miyanaga A."/>
            <person name="Eguchi T."/>
        </authorList>
    </citation>
    <scope>NUCLEOTIDE SEQUENCE [LARGE SCALE GENOMIC DNA]</scope>
    <source>
        <strain evidence="8 9">A-8890</strain>
    </source>
</reference>
<feature type="domain" description="Protein kinase" evidence="7">
    <location>
        <begin position="15"/>
        <end position="278"/>
    </location>
</feature>
<gene>
    <name evidence="8" type="ORF">SGFS_070530</name>
</gene>
<name>A0ABN5VR33_9ACTN</name>
<proteinExistence type="predicted"/>
<dbReference type="EMBL" id="AP018448">
    <property type="protein sequence ID" value="BBC35759.1"/>
    <property type="molecule type" value="Genomic_DNA"/>
</dbReference>
<dbReference type="InterPro" id="IPR011009">
    <property type="entry name" value="Kinase-like_dom_sf"/>
</dbReference>
<evidence type="ECO:0000313" key="8">
    <source>
        <dbReference type="EMBL" id="BBC35759.1"/>
    </source>
</evidence>
<dbReference type="Pfam" id="PF00069">
    <property type="entry name" value="Pkinase"/>
    <property type="match status" value="1"/>
</dbReference>
<dbReference type="Gene3D" id="3.30.200.20">
    <property type="entry name" value="Phosphorylase Kinase, domain 1"/>
    <property type="match status" value="1"/>
</dbReference>
<dbReference type="CDD" id="cd14014">
    <property type="entry name" value="STKc_PknB_like"/>
    <property type="match status" value="1"/>
</dbReference>
<dbReference type="SMART" id="SM00220">
    <property type="entry name" value="S_TKc"/>
    <property type="match status" value="1"/>
</dbReference>
<evidence type="ECO:0000256" key="1">
    <source>
        <dbReference type="ARBA" id="ARBA00022679"/>
    </source>
</evidence>
<dbReference type="Proteomes" id="UP001321542">
    <property type="component" value="Chromosome"/>
</dbReference>